<keyword evidence="7 14" id="KW-0812">Transmembrane</keyword>
<dbReference type="NCBIfam" id="TIGR01386">
    <property type="entry name" value="cztS_silS_copS"/>
    <property type="match status" value="1"/>
</dbReference>
<feature type="transmembrane region" description="Helical" evidence="14">
    <location>
        <begin position="12"/>
        <end position="35"/>
    </location>
</feature>
<dbReference type="SUPFAM" id="SSF55874">
    <property type="entry name" value="ATPase domain of HSP90 chaperone/DNA topoisomerase II/histidine kinase"/>
    <property type="match status" value="1"/>
</dbReference>
<evidence type="ECO:0000259" key="15">
    <source>
        <dbReference type="PROSITE" id="PS50109"/>
    </source>
</evidence>
<evidence type="ECO:0000256" key="4">
    <source>
        <dbReference type="ARBA" id="ARBA00022519"/>
    </source>
</evidence>
<sequence>MIRNSQRSSSLILRLMASYVSVLCVLTGVLGIYFYHSVRSSQEQRVETIVSGRASYYARLVSEMYPLGELKERPLLIAKMLGAERDVLAFRYPTGEVVIEVNPDGIPLPPPAAAASSTARTVTSAGIEVYWTSVQTKALDTNEPIEVVAGHPMADEQAMLATFRDRFLMATIAGVIVATAIAYGLLRRGLLPVRDMATRAAEIHPGQLHVRLDVLHAPAELRALAGAFNAMLDRLTDGYQRLSQFSADLAHEIRTPLGVLIGQTQVTLAQPRSVDEYRSVLESNLEEFEHLNRLSENMLFLARADEGRQVVDKVAIDMDRELHKIADYFEGLALERDMRFSIEATGVANVSVDLFRRAVGNLIVNAIRHGREGTTVRLSAASAGDKAIIEVENEGVSLSPDQLDRLFDRFYRVDAARSGSSSSHGLGLAIVDAIMRLHAGAADVSCPEEGMIRFRLSFPV</sequence>
<evidence type="ECO:0000313" key="18">
    <source>
        <dbReference type="Proteomes" id="UP000468864"/>
    </source>
</evidence>
<keyword evidence="3 14" id="KW-1003">Cell membrane</keyword>
<dbReference type="Gene3D" id="1.10.287.130">
    <property type="match status" value="1"/>
</dbReference>
<evidence type="ECO:0000256" key="12">
    <source>
        <dbReference type="ARBA" id="ARBA00023012"/>
    </source>
</evidence>
<keyword evidence="8 14" id="KW-0547">Nucleotide-binding</keyword>
<keyword evidence="5" id="KW-0597">Phosphoprotein</keyword>
<protein>
    <recommendedName>
        <fullName evidence="14">Sensor protein</fullName>
        <ecNumber evidence="14">2.7.13.3</ecNumber>
    </recommendedName>
</protein>
<evidence type="ECO:0000259" key="16">
    <source>
        <dbReference type="PROSITE" id="PS50885"/>
    </source>
</evidence>
<evidence type="ECO:0000256" key="6">
    <source>
        <dbReference type="ARBA" id="ARBA00022679"/>
    </source>
</evidence>
<dbReference type="InterPro" id="IPR005467">
    <property type="entry name" value="His_kinase_dom"/>
</dbReference>
<dbReference type="GO" id="GO:0005524">
    <property type="term" value="F:ATP binding"/>
    <property type="evidence" value="ECO:0007669"/>
    <property type="project" value="UniProtKB-KW"/>
</dbReference>
<evidence type="ECO:0000256" key="1">
    <source>
        <dbReference type="ARBA" id="ARBA00000085"/>
    </source>
</evidence>
<reference evidence="17 18" key="1">
    <citation type="submission" date="2019-12" db="EMBL/GenBank/DDBJ databases">
        <title>Rhizobium genotypes associated with high levels of biological nitrogen fixation by grain legumes in a temperate-maritime cropping system.</title>
        <authorList>
            <person name="Maluk M."/>
            <person name="Francesc Ferrando Molina F."/>
            <person name="Lopez Del Egido L."/>
            <person name="Lafos M."/>
            <person name="Langarica-Fuentes A."/>
            <person name="Gebre Yohannes G."/>
            <person name="Young M.W."/>
            <person name="Martin P."/>
            <person name="Gantlett R."/>
            <person name="Kenicer G."/>
            <person name="Hawes C."/>
            <person name="Begg G.S."/>
            <person name="Quilliam R.S."/>
            <person name="Squire G.R."/>
            <person name="Poole P.S."/>
            <person name="Young P.W."/>
            <person name="Iannetta P.M."/>
            <person name="James E.K."/>
        </authorList>
    </citation>
    <scope>NUCLEOTIDE SEQUENCE [LARGE SCALE GENOMIC DNA]</scope>
    <source>
        <strain evidence="17 18">JHI2449</strain>
    </source>
</reference>
<comment type="catalytic activity">
    <reaction evidence="1 14">
        <text>ATP + protein L-histidine = ADP + protein N-phospho-L-histidine.</text>
        <dbReference type="EC" id="2.7.13.3"/>
    </reaction>
</comment>
<dbReference type="CDD" id="cd06225">
    <property type="entry name" value="HAMP"/>
    <property type="match status" value="1"/>
</dbReference>
<dbReference type="Pfam" id="PF02518">
    <property type="entry name" value="HATPase_c"/>
    <property type="match status" value="1"/>
</dbReference>
<dbReference type="InterPro" id="IPR003660">
    <property type="entry name" value="HAMP_dom"/>
</dbReference>
<dbReference type="AlphaFoldDB" id="A0A6N9Z9A9"/>
<organism evidence="17 18">
    <name type="scientific">Rhizobium laguerreae</name>
    <dbReference type="NCBI Taxonomy" id="1076926"/>
    <lineage>
        <taxon>Bacteria</taxon>
        <taxon>Pseudomonadati</taxon>
        <taxon>Pseudomonadota</taxon>
        <taxon>Alphaproteobacteria</taxon>
        <taxon>Hyphomicrobiales</taxon>
        <taxon>Rhizobiaceae</taxon>
        <taxon>Rhizobium/Agrobacterium group</taxon>
        <taxon>Rhizobium</taxon>
    </lineage>
</organism>
<comment type="caution">
    <text evidence="17">The sequence shown here is derived from an EMBL/GenBank/DDBJ whole genome shotgun (WGS) entry which is preliminary data.</text>
</comment>
<dbReference type="PANTHER" id="PTHR45436:SF3">
    <property type="entry name" value="SENSOR HISTIDINE KINASE HPRS"/>
    <property type="match status" value="1"/>
</dbReference>
<proteinExistence type="predicted"/>
<evidence type="ECO:0000256" key="10">
    <source>
        <dbReference type="ARBA" id="ARBA00022840"/>
    </source>
</evidence>
<dbReference type="CDD" id="cd00075">
    <property type="entry name" value="HATPase"/>
    <property type="match status" value="1"/>
</dbReference>
<evidence type="ECO:0000256" key="7">
    <source>
        <dbReference type="ARBA" id="ARBA00022692"/>
    </source>
</evidence>
<keyword evidence="12 14" id="KW-0902">Two-component regulatory system</keyword>
<dbReference type="InterPro" id="IPR003661">
    <property type="entry name" value="HisK_dim/P_dom"/>
</dbReference>
<dbReference type="GO" id="GO:0000155">
    <property type="term" value="F:phosphorelay sensor kinase activity"/>
    <property type="evidence" value="ECO:0007669"/>
    <property type="project" value="InterPro"/>
</dbReference>
<evidence type="ECO:0000256" key="2">
    <source>
        <dbReference type="ARBA" id="ARBA00004533"/>
    </source>
</evidence>
<gene>
    <name evidence="17" type="ORF">GR206_00005</name>
</gene>
<dbReference type="EC" id="2.7.13.3" evidence="14"/>
<keyword evidence="4 14" id="KW-0997">Cell inner membrane</keyword>
<evidence type="ECO:0000256" key="11">
    <source>
        <dbReference type="ARBA" id="ARBA00022989"/>
    </source>
</evidence>
<evidence type="ECO:0000313" key="17">
    <source>
        <dbReference type="EMBL" id="NEH89430.1"/>
    </source>
</evidence>
<feature type="transmembrane region" description="Helical" evidence="14">
    <location>
        <begin position="167"/>
        <end position="186"/>
    </location>
</feature>
<name>A0A6N9Z9A9_9HYPH</name>
<evidence type="ECO:0000256" key="3">
    <source>
        <dbReference type="ARBA" id="ARBA00022475"/>
    </source>
</evidence>
<dbReference type="SUPFAM" id="SSF47384">
    <property type="entry name" value="Homodimeric domain of signal transducing histidine kinase"/>
    <property type="match status" value="1"/>
</dbReference>
<dbReference type="InterPro" id="IPR006290">
    <property type="entry name" value="CztS_silS_copS"/>
</dbReference>
<dbReference type="InterPro" id="IPR003594">
    <property type="entry name" value="HATPase_dom"/>
</dbReference>
<evidence type="ECO:0000256" key="14">
    <source>
        <dbReference type="RuleBase" id="RU364088"/>
    </source>
</evidence>
<dbReference type="PRINTS" id="PR00344">
    <property type="entry name" value="BCTRLSENSOR"/>
</dbReference>
<comment type="subcellular location">
    <subcellularLocation>
        <location evidence="2 14">Cell inner membrane</location>
    </subcellularLocation>
</comment>
<dbReference type="GO" id="GO:0005886">
    <property type="term" value="C:plasma membrane"/>
    <property type="evidence" value="ECO:0007669"/>
    <property type="project" value="UniProtKB-SubCell"/>
</dbReference>
<dbReference type="Gene3D" id="6.10.340.10">
    <property type="match status" value="1"/>
</dbReference>
<dbReference type="EMBL" id="WUEP01000001">
    <property type="protein sequence ID" value="NEH89430.1"/>
    <property type="molecule type" value="Genomic_DNA"/>
</dbReference>
<dbReference type="InterPro" id="IPR036890">
    <property type="entry name" value="HATPase_C_sf"/>
</dbReference>
<dbReference type="InterPro" id="IPR036097">
    <property type="entry name" value="HisK_dim/P_sf"/>
</dbReference>
<keyword evidence="13 14" id="KW-0472">Membrane</keyword>
<dbReference type="Proteomes" id="UP000468864">
    <property type="component" value="Unassembled WGS sequence"/>
</dbReference>
<keyword evidence="9 14" id="KW-0418">Kinase</keyword>
<keyword evidence="11 14" id="KW-1133">Transmembrane helix</keyword>
<feature type="domain" description="Histidine kinase" evidence="15">
    <location>
        <begin position="248"/>
        <end position="460"/>
    </location>
</feature>
<comment type="function">
    <text evidence="14">Member of a two-component regulatory system.</text>
</comment>
<dbReference type="CDD" id="cd00082">
    <property type="entry name" value="HisKA"/>
    <property type="match status" value="1"/>
</dbReference>
<feature type="domain" description="HAMP" evidence="16">
    <location>
        <begin position="187"/>
        <end position="240"/>
    </location>
</feature>
<dbReference type="PROSITE" id="PS50885">
    <property type="entry name" value="HAMP"/>
    <property type="match status" value="1"/>
</dbReference>
<dbReference type="SMART" id="SM00304">
    <property type="entry name" value="HAMP"/>
    <property type="match status" value="1"/>
</dbReference>
<keyword evidence="10 14" id="KW-0067">ATP-binding</keyword>
<dbReference type="SMART" id="SM00388">
    <property type="entry name" value="HisKA"/>
    <property type="match status" value="1"/>
</dbReference>
<evidence type="ECO:0000256" key="5">
    <source>
        <dbReference type="ARBA" id="ARBA00022553"/>
    </source>
</evidence>
<dbReference type="SMART" id="SM00387">
    <property type="entry name" value="HATPase_c"/>
    <property type="match status" value="1"/>
</dbReference>
<dbReference type="PROSITE" id="PS50109">
    <property type="entry name" value="HIS_KIN"/>
    <property type="match status" value="1"/>
</dbReference>
<dbReference type="Pfam" id="PF00672">
    <property type="entry name" value="HAMP"/>
    <property type="match status" value="1"/>
</dbReference>
<dbReference type="SUPFAM" id="SSF158472">
    <property type="entry name" value="HAMP domain-like"/>
    <property type="match status" value="1"/>
</dbReference>
<evidence type="ECO:0000256" key="13">
    <source>
        <dbReference type="ARBA" id="ARBA00023136"/>
    </source>
</evidence>
<dbReference type="PANTHER" id="PTHR45436">
    <property type="entry name" value="SENSOR HISTIDINE KINASE YKOH"/>
    <property type="match status" value="1"/>
</dbReference>
<accession>A0A6N9Z9A9</accession>
<dbReference type="Pfam" id="PF00512">
    <property type="entry name" value="HisKA"/>
    <property type="match status" value="1"/>
</dbReference>
<keyword evidence="6 14" id="KW-0808">Transferase</keyword>
<dbReference type="RefSeq" id="WP_163872528.1">
    <property type="nucleotide sequence ID" value="NZ_WUEP01000001.1"/>
</dbReference>
<evidence type="ECO:0000256" key="8">
    <source>
        <dbReference type="ARBA" id="ARBA00022741"/>
    </source>
</evidence>
<dbReference type="Gene3D" id="3.30.565.10">
    <property type="entry name" value="Histidine kinase-like ATPase, C-terminal domain"/>
    <property type="match status" value="1"/>
</dbReference>
<evidence type="ECO:0000256" key="9">
    <source>
        <dbReference type="ARBA" id="ARBA00022777"/>
    </source>
</evidence>
<dbReference type="InterPro" id="IPR004358">
    <property type="entry name" value="Sig_transdc_His_kin-like_C"/>
</dbReference>
<dbReference type="InterPro" id="IPR050428">
    <property type="entry name" value="TCS_sensor_his_kinase"/>
</dbReference>